<name>A0ABW0EN59_9PSEU</name>
<comment type="similarity">
    <text evidence="3 7">Belongs to the inositol monophosphatase superfamily.</text>
</comment>
<evidence type="ECO:0000256" key="3">
    <source>
        <dbReference type="ARBA" id="ARBA00009759"/>
    </source>
</evidence>
<proteinExistence type="inferred from homology"/>
<dbReference type="InterPro" id="IPR033942">
    <property type="entry name" value="IMPase"/>
</dbReference>
<evidence type="ECO:0000256" key="7">
    <source>
        <dbReference type="RuleBase" id="RU364068"/>
    </source>
</evidence>
<gene>
    <name evidence="8" type="ORF">ACFPM7_12050</name>
</gene>
<dbReference type="CDD" id="cd01639">
    <property type="entry name" value="IMPase"/>
    <property type="match status" value="1"/>
</dbReference>
<dbReference type="PROSITE" id="PS00630">
    <property type="entry name" value="IMP_2"/>
    <property type="match status" value="1"/>
</dbReference>
<dbReference type="InterPro" id="IPR020550">
    <property type="entry name" value="Inositol_monophosphatase_CS"/>
</dbReference>
<keyword evidence="9" id="KW-1185">Reference proteome</keyword>
<dbReference type="InterPro" id="IPR020583">
    <property type="entry name" value="Inositol_monoP_metal-BS"/>
</dbReference>
<dbReference type="PROSITE" id="PS00629">
    <property type="entry name" value="IMP_1"/>
    <property type="match status" value="1"/>
</dbReference>
<reference evidence="9" key="1">
    <citation type="journal article" date="2019" name="Int. J. Syst. Evol. Microbiol.">
        <title>The Global Catalogue of Microorganisms (GCM) 10K type strain sequencing project: providing services to taxonomists for standard genome sequencing and annotation.</title>
        <authorList>
            <consortium name="The Broad Institute Genomics Platform"/>
            <consortium name="The Broad Institute Genome Sequencing Center for Infectious Disease"/>
            <person name="Wu L."/>
            <person name="Ma J."/>
        </authorList>
    </citation>
    <scope>NUCLEOTIDE SEQUENCE [LARGE SCALE GENOMIC DNA]</scope>
    <source>
        <strain evidence="9">CCUG 59778</strain>
    </source>
</reference>
<dbReference type="Pfam" id="PF00459">
    <property type="entry name" value="Inositol_P"/>
    <property type="match status" value="1"/>
</dbReference>
<dbReference type="Gene3D" id="3.30.540.10">
    <property type="entry name" value="Fructose-1,6-Bisphosphatase, subunit A, domain 1"/>
    <property type="match status" value="1"/>
</dbReference>
<dbReference type="EMBL" id="JBHSKF010000004">
    <property type="protein sequence ID" value="MFC5287785.1"/>
    <property type="molecule type" value="Genomic_DNA"/>
</dbReference>
<sequence length="276" mass="28490">MRLWSDSRVGITEQDLADIALTVADEAAQLARTVRAEAVRDVATKSTVTDVVTAGDTAAEELIKARLAELRPGDAVYGEETGGALGDGVTWLVDPIDGTVNYLYGHPSHCVSIAAQVGGRSVAGAVVEPVSGRRWSAARGHGAWLDGVRLSVSAPASLELTLLATGFAYDRDRRLAHAAVVAELLGVVRDIRRGGSAALDLCAVAAGWVDAYVESWLSPWDWAAGALIAEEAGAVVRLPGEHGLGDSAVFAAAPAIADDLARACADAGMGAERRGG</sequence>
<comment type="catalytic activity">
    <reaction evidence="1 7">
        <text>a myo-inositol phosphate + H2O = myo-inositol + phosphate</text>
        <dbReference type="Rhea" id="RHEA:24056"/>
        <dbReference type="ChEBI" id="CHEBI:15377"/>
        <dbReference type="ChEBI" id="CHEBI:17268"/>
        <dbReference type="ChEBI" id="CHEBI:43474"/>
        <dbReference type="ChEBI" id="CHEBI:84139"/>
        <dbReference type="EC" id="3.1.3.25"/>
    </reaction>
</comment>
<organism evidence="8 9">
    <name type="scientific">Actinokineospora guangxiensis</name>
    <dbReference type="NCBI Taxonomy" id="1490288"/>
    <lineage>
        <taxon>Bacteria</taxon>
        <taxon>Bacillati</taxon>
        <taxon>Actinomycetota</taxon>
        <taxon>Actinomycetes</taxon>
        <taxon>Pseudonocardiales</taxon>
        <taxon>Pseudonocardiaceae</taxon>
        <taxon>Actinokineospora</taxon>
    </lineage>
</organism>
<dbReference type="EC" id="3.1.3.25" evidence="7"/>
<protein>
    <recommendedName>
        <fullName evidence="7">Inositol-1-monophosphatase</fullName>
        <ecNumber evidence="7">3.1.3.25</ecNumber>
    </recommendedName>
</protein>
<dbReference type="PRINTS" id="PR00377">
    <property type="entry name" value="IMPHPHTASES"/>
</dbReference>
<evidence type="ECO:0000313" key="8">
    <source>
        <dbReference type="EMBL" id="MFC5287785.1"/>
    </source>
</evidence>
<evidence type="ECO:0000256" key="2">
    <source>
        <dbReference type="ARBA" id="ARBA00001946"/>
    </source>
</evidence>
<comment type="caution">
    <text evidence="8">The sequence shown here is derived from an EMBL/GenBank/DDBJ whole genome shotgun (WGS) entry which is preliminary data.</text>
</comment>
<dbReference type="PANTHER" id="PTHR20854">
    <property type="entry name" value="INOSITOL MONOPHOSPHATASE"/>
    <property type="match status" value="1"/>
</dbReference>
<keyword evidence="5 7" id="KW-0378">Hydrolase</keyword>
<evidence type="ECO:0000256" key="6">
    <source>
        <dbReference type="ARBA" id="ARBA00022842"/>
    </source>
</evidence>
<keyword evidence="6 7" id="KW-0460">Magnesium</keyword>
<dbReference type="Gene3D" id="3.40.190.80">
    <property type="match status" value="1"/>
</dbReference>
<comment type="cofactor">
    <cofactor evidence="2 7">
        <name>Mg(2+)</name>
        <dbReference type="ChEBI" id="CHEBI:18420"/>
    </cofactor>
</comment>
<evidence type="ECO:0000256" key="1">
    <source>
        <dbReference type="ARBA" id="ARBA00001033"/>
    </source>
</evidence>
<dbReference type="RefSeq" id="WP_378247063.1">
    <property type="nucleotide sequence ID" value="NZ_JBHSKF010000004.1"/>
</dbReference>
<evidence type="ECO:0000256" key="4">
    <source>
        <dbReference type="ARBA" id="ARBA00022723"/>
    </source>
</evidence>
<dbReference type="InterPro" id="IPR000760">
    <property type="entry name" value="Inositol_monophosphatase-like"/>
</dbReference>
<dbReference type="GO" id="GO:0016787">
    <property type="term" value="F:hydrolase activity"/>
    <property type="evidence" value="ECO:0007669"/>
    <property type="project" value="UniProtKB-KW"/>
</dbReference>
<dbReference type="PANTHER" id="PTHR20854:SF4">
    <property type="entry name" value="INOSITOL-1-MONOPHOSPHATASE-RELATED"/>
    <property type="match status" value="1"/>
</dbReference>
<evidence type="ECO:0000313" key="9">
    <source>
        <dbReference type="Proteomes" id="UP001596157"/>
    </source>
</evidence>
<dbReference type="Proteomes" id="UP001596157">
    <property type="component" value="Unassembled WGS sequence"/>
</dbReference>
<accession>A0ABW0EN59</accession>
<dbReference type="SUPFAM" id="SSF56655">
    <property type="entry name" value="Carbohydrate phosphatase"/>
    <property type="match status" value="1"/>
</dbReference>
<evidence type="ECO:0000256" key="5">
    <source>
        <dbReference type="ARBA" id="ARBA00022801"/>
    </source>
</evidence>
<keyword evidence="4 7" id="KW-0479">Metal-binding</keyword>